<dbReference type="InterPro" id="IPR005123">
    <property type="entry name" value="Oxoglu/Fe-dep_dioxygenase_dom"/>
</dbReference>
<dbReference type="InterPro" id="IPR027450">
    <property type="entry name" value="AlkB-like"/>
</dbReference>
<name>A0A8H3EN26_9LECA</name>
<feature type="domain" description="Fe2OG dioxygenase" evidence="2">
    <location>
        <begin position="255"/>
        <end position="373"/>
    </location>
</feature>
<gene>
    <name evidence="3" type="ORF">ALECFALPRED_006434</name>
</gene>
<evidence type="ECO:0008006" key="5">
    <source>
        <dbReference type="Google" id="ProtNLM"/>
    </source>
</evidence>
<dbReference type="FunFam" id="2.60.120.590:FF:000010">
    <property type="entry name" value="GRF zinc finger domain protein"/>
    <property type="match status" value="1"/>
</dbReference>
<accession>A0A8H3EN26</accession>
<reference evidence="3" key="1">
    <citation type="submission" date="2021-03" db="EMBL/GenBank/DDBJ databases">
        <authorList>
            <person name="Tagirdzhanova G."/>
        </authorList>
    </citation>
    <scope>NUCLEOTIDE SEQUENCE</scope>
</reference>
<evidence type="ECO:0000313" key="4">
    <source>
        <dbReference type="Proteomes" id="UP000664203"/>
    </source>
</evidence>
<protein>
    <recommendedName>
        <fullName evidence="5">Fe2OG dioxygenase domain-containing protein</fullName>
    </recommendedName>
</protein>
<dbReference type="PROSITE" id="PS51471">
    <property type="entry name" value="FE2OG_OXY"/>
    <property type="match status" value="1"/>
</dbReference>
<dbReference type="AlphaFoldDB" id="A0A8H3EN26"/>
<dbReference type="GO" id="GO:0051213">
    <property type="term" value="F:dioxygenase activity"/>
    <property type="evidence" value="ECO:0007669"/>
    <property type="project" value="InterPro"/>
</dbReference>
<evidence type="ECO:0000259" key="2">
    <source>
        <dbReference type="PROSITE" id="PS51471"/>
    </source>
</evidence>
<dbReference type="InterPro" id="IPR037151">
    <property type="entry name" value="AlkB-like_sf"/>
</dbReference>
<evidence type="ECO:0000313" key="3">
    <source>
        <dbReference type="EMBL" id="CAF9910241.1"/>
    </source>
</evidence>
<dbReference type="PROSITE" id="PS51140">
    <property type="entry name" value="CUE"/>
    <property type="match status" value="1"/>
</dbReference>
<dbReference type="GO" id="GO:0043130">
    <property type="term" value="F:ubiquitin binding"/>
    <property type="evidence" value="ECO:0007669"/>
    <property type="project" value="InterPro"/>
</dbReference>
<dbReference type="SUPFAM" id="SSF51197">
    <property type="entry name" value="Clavaminate synthase-like"/>
    <property type="match status" value="1"/>
</dbReference>
<dbReference type="CDD" id="cd14279">
    <property type="entry name" value="CUE"/>
    <property type="match status" value="1"/>
</dbReference>
<dbReference type="PANTHER" id="PTHR31212:SF4">
    <property type="entry name" value="ALPHA-KETOGLUTARATE-DEPENDENT DIOXYGENASE ALKB HOMOLOG 3"/>
    <property type="match status" value="1"/>
</dbReference>
<dbReference type="InterPro" id="IPR032854">
    <property type="entry name" value="ALKBH3"/>
</dbReference>
<dbReference type="OrthoDB" id="545910at2759"/>
<dbReference type="Proteomes" id="UP000664203">
    <property type="component" value="Unassembled WGS sequence"/>
</dbReference>
<keyword evidence="4" id="KW-1185">Reference proteome</keyword>
<proteinExistence type="predicted"/>
<dbReference type="GO" id="GO:0006307">
    <property type="term" value="P:DNA alkylation repair"/>
    <property type="evidence" value="ECO:0007669"/>
    <property type="project" value="InterPro"/>
</dbReference>
<dbReference type="Pfam" id="PF13532">
    <property type="entry name" value="2OG-FeII_Oxy_2"/>
    <property type="match status" value="1"/>
</dbReference>
<evidence type="ECO:0000259" key="1">
    <source>
        <dbReference type="PROSITE" id="PS51140"/>
    </source>
</evidence>
<comment type="caution">
    <text evidence="3">The sequence shown here is derived from an EMBL/GenBank/DDBJ whole genome shotgun (WGS) entry which is preliminary data.</text>
</comment>
<organism evidence="3 4">
    <name type="scientific">Alectoria fallacina</name>
    <dbReference type="NCBI Taxonomy" id="1903189"/>
    <lineage>
        <taxon>Eukaryota</taxon>
        <taxon>Fungi</taxon>
        <taxon>Dikarya</taxon>
        <taxon>Ascomycota</taxon>
        <taxon>Pezizomycotina</taxon>
        <taxon>Lecanoromycetes</taxon>
        <taxon>OSLEUM clade</taxon>
        <taxon>Lecanoromycetidae</taxon>
        <taxon>Lecanorales</taxon>
        <taxon>Lecanorineae</taxon>
        <taxon>Parmeliaceae</taxon>
        <taxon>Alectoria</taxon>
    </lineage>
</organism>
<dbReference type="InterPro" id="IPR003892">
    <property type="entry name" value="CUE"/>
</dbReference>
<dbReference type="EMBL" id="CAJPDR010000041">
    <property type="protein sequence ID" value="CAF9910241.1"/>
    <property type="molecule type" value="Genomic_DNA"/>
</dbReference>
<dbReference type="Gene3D" id="2.60.120.590">
    <property type="entry name" value="Alpha-ketoglutarate-dependent dioxygenase AlkB-like"/>
    <property type="match status" value="1"/>
</dbReference>
<sequence>MEAFISRKRPKLASTIPEAQETFSPRGNCLYDDEESTDLKLATLSSLFPTLDQATLLDLLISTDGSVEAVSGSLSGKTEDGSSRKRSAVSLGYQTSLSAFRKSENAEPGSPSAKRRALTRKGQTLHLYAPEDIANHTPCSIIHNFLPAREADNLLRELLEEALTFERQTFKLFDNVVQSPHSACFYVESLEERERQKTDYLYNGSYLKDVRQITPQMRTVSNKVQPVVNEEIAKRTAHHYPDGKKLKYQSPHEWIPNAAFVNCYTGSESVGFHCDQLTYLGPRAIIGSLSLGVAREFRVRKIVARDDDEHADFKDQRADAEGQIAIHLPHNSLLVMHAEMQEEWKHSIHPAKIIDPHPIAGNKRINITYRYYRESFHPTYTPRCKCNVATVLRCVQRKKENRGRYMWMCHAGLTPGKGG</sequence>
<feature type="domain" description="CUE" evidence="1">
    <location>
        <begin position="36"/>
        <end position="78"/>
    </location>
</feature>
<dbReference type="PANTHER" id="PTHR31212">
    <property type="entry name" value="ALPHA-KETOGLUTARATE-DEPENDENT DIOXYGENASE ALKB HOMOLOG 3"/>
    <property type="match status" value="1"/>
</dbReference>